<dbReference type="SMART" id="SM00256">
    <property type="entry name" value="FBOX"/>
    <property type="match status" value="1"/>
</dbReference>
<protein>
    <recommendedName>
        <fullName evidence="1">F-box domain-containing protein</fullName>
    </recommendedName>
</protein>
<dbReference type="InterPro" id="IPR036047">
    <property type="entry name" value="F-box-like_dom_sf"/>
</dbReference>
<evidence type="ECO:0000313" key="3">
    <source>
        <dbReference type="Proteomes" id="UP001341840"/>
    </source>
</evidence>
<dbReference type="Pfam" id="PF14299">
    <property type="entry name" value="PP2"/>
    <property type="match status" value="1"/>
</dbReference>
<dbReference type="EMBL" id="JASCZI010060587">
    <property type="protein sequence ID" value="MED6134296.1"/>
    <property type="molecule type" value="Genomic_DNA"/>
</dbReference>
<feature type="domain" description="F-box" evidence="1">
    <location>
        <begin position="5"/>
        <end position="51"/>
    </location>
</feature>
<keyword evidence="3" id="KW-1185">Reference proteome</keyword>
<dbReference type="PANTHER" id="PTHR32278">
    <property type="entry name" value="F-BOX DOMAIN-CONTAINING PROTEIN"/>
    <property type="match status" value="1"/>
</dbReference>
<dbReference type="SUPFAM" id="SSF81383">
    <property type="entry name" value="F-box domain"/>
    <property type="match status" value="1"/>
</dbReference>
<dbReference type="PROSITE" id="PS50181">
    <property type="entry name" value="FBOX"/>
    <property type="match status" value="1"/>
</dbReference>
<dbReference type="CDD" id="cd22162">
    <property type="entry name" value="F-box_AtSKIP3-like"/>
    <property type="match status" value="1"/>
</dbReference>
<accession>A0ABU6SDF0</accession>
<dbReference type="Proteomes" id="UP001341840">
    <property type="component" value="Unassembled WGS sequence"/>
</dbReference>
<dbReference type="Gene3D" id="1.20.1280.50">
    <property type="match status" value="1"/>
</dbReference>
<proteinExistence type="predicted"/>
<dbReference type="InterPro" id="IPR001810">
    <property type="entry name" value="F-box_dom"/>
</dbReference>
<organism evidence="2 3">
    <name type="scientific">Stylosanthes scabra</name>
    <dbReference type="NCBI Taxonomy" id="79078"/>
    <lineage>
        <taxon>Eukaryota</taxon>
        <taxon>Viridiplantae</taxon>
        <taxon>Streptophyta</taxon>
        <taxon>Embryophyta</taxon>
        <taxon>Tracheophyta</taxon>
        <taxon>Spermatophyta</taxon>
        <taxon>Magnoliopsida</taxon>
        <taxon>eudicotyledons</taxon>
        <taxon>Gunneridae</taxon>
        <taxon>Pentapetalae</taxon>
        <taxon>rosids</taxon>
        <taxon>fabids</taxon>
        <taxon>Fabales</taxon>
        <taxon>Fabaceae</taxon>
        <taxon>Papilionoideae</taxon>
        <taxon>50 kb inversion clade</taxon>
        <taxon>dalbergioids sensu lato</taxon>
        <taxon>Dalbergieae</taxon>
        <taxon>Pterocarpus clade</taxon>
        <taxon>Stylosanthes</taxon>
    </lineage>
</organism>
<name>A0ABU6SDF0_9FABA</name>
<comment type="caution">
    <text evidence="2">The sequence shown here is derived from an EMBL/GenBank/DDBJ whole genome shotgun (WGS) entry which is preliminary data.</text>
</comment>
<reference evidence="2 3" key="1">
    <citation type="journal article" date="2023" name="Plants (Basel)">
        <title>Bridging the Gap: Combining Genomics and Transcriptomics Approaches to Understand Stylosanthes scabra, an Orphan Legume from the Brazilian Caatinga.</title>
        <authorList>
            <person name="Ferreira-Neto J.R.C."/>
            <person name="da Silva M.D."/>
            <person name="Binneck E."/>
            <person name="de Melo N.F."/>
            <person name="da Silva R.H."/>
            <person name="de Melo A.L.T.M."/>
            <person name="Pandolfi V."/>
            <person name="Bustamante F.O."/>
            <person name="Brasileiro-Vidal A.C."/>
            <person name="Benko-Iseppon A.M."/>
        </authorList>
    </citation>
    <scope>NUCLEOTIDE SEQUENCE [LARGE SCALE GENOMIC DNA]</scope>
    <source>
        <tissue evidence="2">Leaves</tissue>
    </source>
</reference>
<evidence type="ECO:0000313" key="2">
    <source>
        <dbReference type="EMBL" id="MED6134296.1"/>
    </source>
</evidence>
<evidence type="ECO:0000259" key="1">
    <source>
        <dbReference type="PROSITE" id="PS50181"/>
    </source>
</evidence>
<gene>
    <name evidence="2" type="ORF">PIB30_035763</name>
</gene>
<sequence length="277" mass="31426">MGTSPRNFDSLPEECVSTILSFTSPPDACRFSMVSTALRSASDSDMLWLTFLPSDYLSILSRSLTPLVLDFSSRKSLFFALSRPLLLDGGNMSFKLDKFSGKKSYILSARELFIEWSTDPMYWSWRSMPESRFKEVAELRTVSWLEIEGKIRSKDLTENTLYGSYLIMRVSHRGYGLDSVPCEVTVTVGNRVVKSGKAYLWQKDEKKGNKENSLDGVPVPSRREDDDNGWMEIEIGEFFSSSEGDDDEEIKMKVMEIGYHLKGGLIVEGIEVRPKQV</sequence>
<dbReference type="Pfam" id="PF00646">
    <property type="entry name" value="F-box"/>
    <property type="match status" value="1"/>
</dbReference>
<dbReference type="InterPro" id="IPR025886">
    <property type="entry name" value="PP2-like"/>
</dbReference>
<dbReference type="PANTHER" id="PTHR32278:SF41">
    <property type="entry name" value="F-BOX PROTEIN"/>
    <property type="match status" value="1"/>
</dbReference>